<dbReference type="AlphaFoldDB" id="A0A927RPE4"/>
<dbReference type="EMBL" id="JADBEM010000001">
    <property type="protein sequence ID" value="MBE1612046.1"/>
    <property type="molecule type" value="Genomic_DNA"/>
</dbReference>
<evidence type="ECO:0000313" key="5">
    <source>
        <dbReference type="Proteomes" id="UP000638648"/>
    </source>
</evidence>
<keyword evidence="1" id="KW-0808">Transferase</keyword>
<evidence type="ECO:0000256" key="1">
    <source>
        <dbReference type="ARBA" id="ARBA00022679"/>
    </source>
</evidence>
<organism evidence="4 5">
    <name type="scientific">Actinopolymorpha pittospori</name>
    <dbReference type="NCBI Taxonomy" id="648752"/>
    <lineage>
        <taxon>Bacteria</taxon>
        <taxon>Bacillati</taxon>
        <taxon>Actinomycetota</taxon>
        <taxon>Actinomycetes</taxon>
        <taxon>Propionibacteriales</taxon>
        <taxon>Actinopolymorphaceae</taxon>
        <taxon>Actinopolymorpha</taxon>
    </lineage>
</organism>
<accession>A0A927RPE4</accession>
<dbReference type="Pfam" id="PF00583">
    <property type="entry name" value="Acetyltransf_1"/>
    <property type="match status" value="1"/>
</dbReference>
<dbReference type="GO" id="GO:0016747">
    <property type="term" value="F:acyltransferase activity, transferring groups other than amino-acyl groups"/>
    <property type="evidence" value="ECO:0007669"/>
    <property type="project" value="InterPro"/>
</dbReference>
<dbReference type="Gene3D" id="3.40.630.30">
    <property type="match status" value="1"/>
</dbReference>
<dbReference type="PROSITE" id="PS51186">
    <property type="entry name" value="GNAT"/>
    <property type="match status" value="2"/>
</dbReference>
<dbReference type="InterPro" id="IPR000182">
    <property type="entry name" value="GNAT_dom"/>
</dbReference>
<feature type="domain" description="N-acetyltransferase" evidence="3">
    <location>
        <begin position="5"/>
        <end position="142"/>
    </location>
</feature>
<dbReference type="RefSeq" id="WP_192755163.1">
    <property type="nucleotide sequence ID" value="NZ_BAABJL010000222.1"/>
</dbReference>
<name>A0A927RPE4_9ACTN</name>
<dbReference type="PANTHER" id="PTHR43877:SF1">
    <property type="entry name" value="ACETYLTRANSFERASE"/>
    <property type="match status" value="1"/>
</dbReference>
<dbReference type="InterPro" id="IPR016181">
    <property type="entry name" value="Acyl_CoA_acyltransferase"/>
</dbReference>
<evidence type="ECO:0000259" key="3">
    <source>
        <dbReference type="PROSITE" id="PS51186"/>
    </source>
</evidence>
<dbReference type="SUPFAM" id="SSF55729">
    <property type="entry name" value="Acyl-CoA N-acyltransferases (Nat)"/>
    <property type="match status" value="2"/>
</dbReference>
<comment type="caution">
    <text evidence="4">The sequence shown here is derived from an EMBL/GenBank/DDBJ whole genome shotgun (WGS) entry which is preliminary data.</text>
</comment>
<dbReference type="PANTHER" id="PTHR43877">
    <property type="entry name" value="AMINOALKYLPHOSPHONATE N-ACETYLTRANSFERASE-RELATED-RELATED"/>
    <property type="match status" value="1"/>
</dbReference>
<evidence type="ECO:0000313" key="4">
    <source>
        <dbReference type="EMBL" id="MBE1612046.1"/>
    </source>
</evidence>
<proteinExistence type="predicted"/>
<dbReference type="Proteomes" id="UP000638648">
    <property type="component" value="Unassembled WGS sequence"/>
</dbReference>
<keyword evidence="2" id="KW-0012">Acyltransferase</keyword>
<gene>
    <name evidence="4" type="ORF">HEB94_008894</name>
</gene>
<keyword evidence="5" id="KW-1185">Reference proteome</keyword>
<feature type="domain" description="N-acetyltransferase" evidence="3">
    <location>
        <begin position="154"/>
        <end position="294"/>
    </location>
</feature>
<protein>
    <submittedName>
        <fullName evidence="4">Mycothiol synthase</fullName>
    </submittedName>
</protein>
<reference evidence="4" key="1">
    <citation type="submission" date="2020-10" db="EMBL/GenBank/DDBJ databases">
        <title>Sequencing the genomes of 1000 actinobacteria strains.</title>
        <authorList>
            <person name="Klenk H.-P."/>
        </authorList>
    </citation>
    <scope>NUCLEOTIDE SEQUENCE</scope>
    <source>
        <strain evidence="4">DSM 45354</strain>
    </source>
</reference>
<sequence length="294" mass="31628">MAATLRWRALEAGDVPLLAALASRCLRADGGSPDAATASFVDRSYLLPGKSTVGAVEPGGQVVAAAAARRNRDRLDAVGQVDPAWRGRGLGRELFGWTCAQGGDACTLRILTEAVTPAAERLYARYDLTRVFAEDVMRRDLTVPSPDVPLPAGVTVEAWSDGVIADFFTAYAGSFGDRPGFPGWTLKQWVSWTVDEEFRPDLSMVARAADGPVGFLTCTTDLIVQVGVRPDWRGRRLGAALVAGALATMRATGTTQCHLDVNVDNPGAARLYRRLGFVPIGRRARYEAGLRPRR</sequence>
<evidence type="ECO:0000256" key="2">
    <source>
        <dbReference type="ARBA" id="ARBA00023315"/>
    </source>
</evidence>
<dbReference type="InterPro" id="IPR050832">
    <property type="entry name" value="Bact_Acetyltransf"/>
</dbReference>